<proteinExistence type="predicted"/>
<accession>A0A383ALX5</accession>
<name>A0A383ALX5_9ZZZZ</name>
<feature type="non-terminal residue" evidence="1">
    <location>
        <position position="45"/>
    </location>
</feature>
<reference evidence="1" key="1">
    <citation type="submission" date="2018-05" db="EMBL/GenBank/DDBJ databases">
        <authorList>
            <person name="Lanie J.A."/>
            <person name="Ng W.-L."/>
            <person name="Kazmierczak K.M."/>
            <person name="Andrzejewski T.M."/>
            <person name="Davidsen T.M."/>
            <person name="Wayne K.J."/>
            <person name="Tettelin H."/>
            <person name="Glass J.I."/>
            <person name="Rusch D."/>
            <person name="Podicherti R."/>
            <person name="Tsui H.-C.T."/>
            <person name="Winkler M.E."/>
        </authorList>
    </citation>
    <scope>NUCLEOTIDE SEQUENCE</scope>
</reference>
<gene>
    <name evidence="1" type="ORF">METZ01_LOCUS461415</name>
</gene>
<evidence type="ECO:0000313" key="1">
    <source>
        <dbReference type="EMBL" id="SVE08561.1"/>
    </source>
</evidence>
<organism evidence="1">
    <name type="scientific">marine metagenome</name>
    <dbReference type="NCBI Taxonomy" id="408172"/>
    <lineage>
        <taxon>unclassified sequences</taxon>
        <taxon>metagenomes</taxon>
        <taxon>ecological metagenomes</taxon>
    </lineage>
</organism>
<dbReference type="EMBL" id="UINC01193115">
    <property type="protein sequence ID" value="SVE08561.1"/>
    <property type="molecule type" value="Genomic_DNA"/>
</dbReference>
<sequence>MTSIADNVSQGYYSINTYLITGGNDDRWSCVVVERGLGTWEKTAT</sequence>
<protein>
    <submittedName>
        <fullName evidence="1">Uncharacterized protein</fullName>
    </submittedName>
</protein>
<dbReference type="AlphaFoldDB" id="A0A383ALX5"/>